<sequence length="88" mass="10080">SPDPVYLAGFELISDSEDDEGERPLFRRCFQTSPQQDPRDVDTSARSRPDYPYRGDAGQRWDGDVDPQHFPSCAHPIDQLTERPISSW</sequence>
<feature type="region of interest" description="Disordered" evidence="1">
    <location>
        <begin position="28"/>
        <end position="88"/>
    </location>
</feature>
<dbReference type="EMBL" id="JAMKOV010000054">
    <property type="protein sequence ID" value="KAI8034900.1"/>
    <property type="molecule type" value="Genomic_DNA"/>
</dbReference>
<proteinExistence type="predicted"/>
<keyword evidence="3" id="KW-1185">Reference proteome</keyword>
<evidence type="ECO:0000256" key="1">
    <source>
        <dbReference type="SAM" id="MobiDB-lite"/>
    </source>
</evidence>
<name>A0A9P9YDI4_9MUSC</name>
<protein>
    <submittedName>
        <fullName evidence="2">Uncharacterized protein</fullName>
    </submittedName>
</protein>
<dbReference type="AlphaFoldDB" id="A0A9P9YDI4"/>
<reference evidence="2" key="1">
    <citation type="journal article" date="2023" name="Genome Biol. Evol.">
        <title>Long-read-based Genome Assembly of Drosophila gunungcola Reveals Fewer Chemosensory Genes in Flower-breeding Species.</title>
        <authorList>
            <person name="Negi A."/>
            <person name="Liao B.Y."/>
            <person name="Yeh S.D."/>
        </authorList>
    </citation>
    <scope>NUCLEOTIDE SEQUENCE</scope>
    <source>
        <strain evidence="2">Sukarami</strain>
    </source>
</reference>
<evidence type="ECO:0000313" key="2">
    <source>
        <dbReference type="EMBL" id="KAI8034900.1"/>
    </source>
</evidence>
<feature type="compositionally biased region" description="Basic and acidic residues" evidence="1">
    <location>
        <begin position="37"/>
        <end position="67"/>
    </location>
</feature>
<feature type="non-terminal residue" evidence="2">
    <location>
        <position position="88"/>
    </location>
</feature>
<comment type="caution">
    <text evidence="2">The sequence shown here is derived from an EMBL/GenBank/DDBJ whole genome shotgun (WGS) entry which is preliminary data.</text>
</comment>
<accession>A0A9P9YDI4</accession>
<dbReference type="Proteomes" id="UP001059596">
    <property type="component" value="Unassembled WGS sequence"/>
</dbReference>
<gene>
    <name evidence="2" type="ORF">M5D96_012318</name>
</gene>
<evidence type="ECO:0000313" key="3">
    <source>
        <dbReference type="Proteomes" id="UP001059596"/>
    </source>
</evidence>
<organism evidence="2 3">
    <name type="scientific">Drosophila gunungcola</name>
    <name type="common">fruit fly</name>
    <dbReference type="NCBI Taxonomy" id="103775"/>
    <lineage>
        <taxon>Eukaryota</taxon>
        <taxon>Metazoa</taxon>
        <taxon>Ecdysozoa</taxon>
        <taxon>Arthropoda</taxon>
        <taxon>Hexapoda</taxon>
        <taxon>Insecta</taxon>
        <taxon>Pterygota</taxon>
        <taxon>Neoptera</taxon>
        <taxon>Endopterygota</taxon>
        <taxon>Diptera</taxon>
        <taxon>Brachycera</taxon>
        <taxon>Muscomorpha</taxon>
        <taxon>Ephydroidea</taxon>
        <taxon>Drosophilidae</taxon>
        <taxon>Drosophila</taxon>
        <taxon>Sophophora</taxon>
    </lineage>
</organism>